<dbReference type="NCBIfam" id="TIGR00809">
    <property type="entry name" value="secB"/>
    <property type="match status" value="1"/>
</dbReference>
<evidence type="ECO:0000256" key="6">
    <source>
        <dbReference type="HAMAP-Rule" id="MF_00821"/>
    </source>
</evidence>
<evidence type="ECO:0000256" key="3">
    <source>
        <dbReference type="ARBA" id="ARBA00022927"/>
    </source>
</evidence>
<dbReference type="GO" id="GO:0006457">
    <property type="term" value="P:protein folding"/>
    <property type="evidence" value="ECO:0007669"/>
    <property type="project" value="UniProtKB-UniRule"/>
</dbReference>
<proteinExistence type="inferred from homology"/>
<feature type="region of interest" description="Disordered" evidence="7">
    <location>
        <begin position="1"/>
        <end position="20"/>
    </location>
</feature>
<evidence type="ECO:0000313" key="8">
    <source>
        <dbReference type="EMBL" id="RUS65627.1"/>
    </source>
</evidence>
<gene>
    <name evidence="6 8" type="primary">secB</name>
    <name evidence="8" type="ORF">CUZ56_02713</name>
</gene>
<comment type="subunit">
    <text evidence="6">Homotetramer, a dimer of dimers. One homotetramer interacts with 1 SecA dimer.</text>
</comment>
<keyword evidence="6" id="KW-0963">Cytoplasm</keyword>
<evidence type="ECO:0000256" key="2">
    <source>
        <dbReference type="ARBA" id="ARBA00022448"/>
    </source>
</evidence>
<evidence type="ECO:0000256" key="4">
    <source>
        <dbReference type="ARBA" id="ARBA00023010"/>
    </source>
</evidence>
<evidence type="ECO:0000256" key="1">
    <source>
        <dbReference type="ARBA" id="ARBA00009990"/>
    </source>
</evidence>
<dbReference type="GO" id="GO:0051082">
    <property type="term" value="F:unfolded protein binding"/>
    <property type="evidence" value="ECO:0007669"/>
    <property type="project" value="InterPro"/>
</dbReference>
<dbReference type="PANTHER" id="PTHR36918:SF1">
    <property type="entry name" value="PROTEIN-EXPORT PROTEIN SECB"/>
    <property type="match status" value="1"/>
</dbReference>
<comment type="similarity">
    <text evidence="1 6">Belongs to the SecB family.</text>
</comment>
<dbReference type="NCBIfam" id="NF004392">
    <property type="entry name" value="PRK05751.1-3"/>
    <property type="match status" value="1"/>
</dbReference>
<dbReference type="NCBIfam" id="NF004394">
    <property type="entry name" value="PRK05751.1-5"/>
    <property type="match status" value="1"/>
</dbReference>
<dbReference type="AlphaFoldDB" id="A0A433SA51"/>
<name>A0A433SA51_9BURK</name>
<dbReference type="GO" id="GO:0005737">
    <property type="term" value="C:cytoplasm"/>
    <property type="evidence" value="ECO:0007669"/>
    <property type="project" value="UniProtKB-SubCell"/>
</dbReference>
<accession>A0A433SA51</accession>
<dbReference type="SUPFAM" id="SSF54611">
    <property type="entry name" value="SecB-like"/>
    <property type="match status" value="1"/>
</dbReference>
<dbReference type="GO" id="GO:0051262">
    <property type="term" value="P:protein tetramerization"/>
    <property type="evidence" value="ECO:0007669"/>
    <property type="project" value="InterPro"/>
</dbReference>
<dbReference type="EMBL" id="PQSP01000010">
    <property type="protein sequence ID" value="RUS65627.1"/>
    <property type="molecule type" value="Genomic_DNA"/>
</dbReference>
<dbReference type="Proteomes" id="UP000286947">
    <property type="component" value="Unassembled WGS sequence"/>
</dbReference>
<keyword evidence="3 6" id="KW-0653">Protein transport</keyword>
<dbReference type="PANTHER" id="PTHR36918">
    <property type="match status" value="1"/>
</dbReference>
<comment type="subcellular location">
    <subcellularLocation>
        <location evidence="6">Cytoplasm</location>
    </subcellularLocation>
</comment>
<keyword evidence="9" id="KW-1185">Reference proteome</keyword>
<evidence type="ECO:0000256" key="5">
    <source>
        <dbReference type="ARBA" id="ARBA00023186"/>
    </source>
</evidence>
<comment type="caution">
    <text evidence="8">The sequence shown here is derived from an EMBL/GenBank/DDBJ whole genome shotgun (WGS) entry which is preliminary data.</text>
</comment>
<dbReference type="GO" id="GO:0015031">
    <property type="term" value="P:protein transport"/>
    <property type="evidence" value="ECO:0007669"/>
    <property type="project" value="UniProtKB-UniRule"/>
</dbReference>
<feature type="compositionally biased region" description="Low complexity" evidence="7">
    <location>
        <begin position="1"/>
        <end position="13"/>
    </location>
</feature>
<organism evidence="8 9">
    <name type="scientific">Saezia sanguinis</name>
    <dbReference type="NCBI Taxonomy" id="1965230"/>
    <lineage>
        <taxon>Bacteria</taxon>
        <taxon>Pseudomonadati</taxon>
        <taxon>Pseudomonadota</taxon>
        <taxon>Betaproteobacteria</taxon>
        <taxon>Burkholderiales</taxon>
        <taxon>Saeziaceae</taxon>
        <taxon>Saezia</taxon>
    </lineage>
</organism>
<dbReference type="InterPro" id="IPR035958">
    <property type="entry name" value="SecB-like_sf"/>
</dbReference>
<protein>
    <recommendedName>
        <fullName evidence="6">Protein-export protein SecB</fullName>
    </recommendedName>
</protein>
<dbReference type="OrthoDB" id="9795145at2"/>
<sequence length="176" mass="19305">MATTNGNTNPNTGAQAPQAANDQPVFNIQRLYMKEMSLEQPNSPKILLEQVQPTVDIQLQLGNEKIADNSYEVTVTATVHTKVNDRTLFLAEVKEAGIFELRNIPADQVGPVLGIACPQIIYPYLRANVADVISRGGFPPVHLVEINFQAMYEAQLQQQQQQQQKGDTGTTTIASA</sequence>
<dbReference type="HAMAP" id="MF_00821">
    <property type="entry name" value="SecB"/>
    <property type="match status" value="1"/>
</dbReference>
<keyword evidence="5 6" id="KW-0143">Chaperone</keyword>
<dbReference type="InterPro" id="IPR003708">
    <property type="entry name" value="SecB"/>
</dbReference>
<keyword evidence="4 6" id="KW-0811">Translocation</keyword>
<evidence type="ECO:0000256" key="7">
    <source>
        <dbReference type="SAM" id="MobiDB-lite"/>
    </source>
</evidence>
<dbReference type="Gene3D" id="3.10.420.10">
    <property type="entry name" value="SecB-like"/>
    <property type="match status" value="1"/>
</dbReference>
<dbReference type="PRINTS" id="PR01594">
    <property type="entry name" value="SECBCHAPRONE"/>
</dbReference>
<reference evidence="8 9" key="1">
    <citation type="submission" date="2018-01" db="EMBL/GenBank/DDBJ databases">
        <title>Saezia sanguinis gen. nov., sp. nov., in the order Burkholderiales isolated from human blood.</title>
        <authorList>
            <person name="Medina-Pascual M.J."/>
            <person name="Valdezate S."/>
            <person name="Monzon S."/>
            <person name="Cuesta I."/>
            <person name="Carrasco G."/>
            <person name="Villalon P."/>
            <person name="Saez-Nieto J.A."/>
        </authorList>
    </citation>
    <scope>NUCLEOTIDE SEQUENCE [LARGE SCALE GENOMIC DNA]</scope>
    <source>
        <strain evidence="8 9">CNM695-12</strain>
    </source>
</reference>
<evidence type="ECO:0000313" key="9">
    <source>
        <dbReference type="Proteomes" id="UP000286947"/>
    </source>
</evidence>
<keyword evidence="2 6" id="KW-0813">Transport</keyword>
<comment type="function">
    <text evidence="6">One of the proteins required for the normal export of preproteins out of the cell cytoplasm. It is a molecular chaperone that binds to a subset of precursor proteins, maintaining them in a translocation-competent state. It also specifically binds to its receptor SecA.</text>
</comment>
<dbReference type="Pfam" id="PF02556">
    <property type="entry name" value="SecB"/>
    <property type="match status" value="1"/>
</dbReference>
<dbReference type="RefSeq" id="WP_126980880.1">
    <property type="nucleotide sequence ID" value="NZ_CAWUGC010000004.1"/>
</dbReference>